<feature type="signal peptide" evidence="1">
    <location>
        <begin position="1"/>
        <end position="20"/>
    </location>
</feature>
<gene>
    <name evidence="2" type="ORF">GCM10009737_22150</name>
</gene>
<evidence type="ECO:0000313" key="3">
    <source>
        <dbReference type="Proteomes" id="UP001501612"/>
    </source>
</evidence>
<comment type="caution">
    <text evidence="2">The sequence shown here is derived from an EMBL/GenBank/DDBJ whole genome shotgun (WGS) entry which is preliminary data.</text>
</comment>
<feature type="chain" id="PRO_5047437828" evidence="1">
    <location>
        <begin position="21"/>
        <end position="326"/>
    </location>
</feature>
<organism evidence="2 3">
    <name type="scientific">Nocardioides lentus</name>
    <dbReference type="NCBI Taxonomy" id="338077"/>
    <lineage>
        <taxon>Bacteria</taxon>
        <taxon>Bacillati</taxon>
        <taxon>Actinomycetota</taxon>
        <taxon>Actinomycetes</taxon>
        <taxon>Propionibacteriales</taxon>
        <taxon>Nocardioidaceae</taxon>
        <taxon>Nocardioides</taxon>
    </lineage>
</organism>
<keyword evidence="1" id="KW-0732">Signal</keyword>
<accession>A0ABP5AU33</accession>
<protein>
    <submittedName>
        <fullName evidence="2">Uncharacterized protein</fullName>
    </submittedName>
</protein>
<name>A0ABP5AU33_9ACTN</name>
<evidence type="ECO:0000313" key="2">
    <source>
        <dbReference type="EMBL" id="GAA1920200.1"/>
    </source>
</evidence>
<evidence type="ECO:0000256" key="1">
    <source>
        <dbReference type="SAM" id="SignalP"/>
    </source>
</evidence>
<sequence>MPRARGVLLTVLVLALSACGALPGGGPGGPDDTAPEVVADGSPTQPASLVYGDTAGVEAYARPGGLVVAGRDNFDDPAFAEVSRAGGSVLLYLDPVIDNAYGRYHRLLLGASACGPAVPDWPGSPVANDYGSLADFRVGSVLQDKLPCVLETMVAENPRMAGWFADDVGSRSWFPEIDWDSWSPEAQQAYRDGAIALTRTFRRVADAHGLVVVVNGTWTAGDLAGAGGGYPDPEQHGNALADGGFVENHDTGVAFFTDYACSPQWAAESPVTEGRAINFAVTRTDEGLQAYVDSGCFAYAQRHETYDLVRPWAGNRDIGLPTEVAD</sequence>
<reference evidence="3" key="1">
    <citation type="journal article" date="2019" name="Int. J. Syst. Evol. Microbiol.">
        <title>The Global Catalogue of Microorganisms (GCM) 10K type strain sequencing project: providing services to taxonomists for standard genome sequencing and annotation.</title>
        <authorList>
            <consortium name="The Broad Institute Genomics Platform"/>
            <consortium name="The Broad Institute Genome Sequencing Center for Infectious Disease"/>
            <person name="Wu L."/>
            <person name="Ma J."/>
        </authorList>
    </citation>
    <scope>NUCLEOTIDE SEQUENCE [LARGE SCALE GENOMIC DNA]</scope>
    <source>
        <strain evidence="3">JCM 14046</strain>
    </source>
</reference>
<dbReference type="Proteomes" id="UP001501612">
    <property type="component" value="Unassembled WGS sequence"/>
</dbReference>
<proteinExistence type="predicted"/>
<dbReference type="EMBL" id="BAAAMY010000005">
    <property type="protein sequence ID" value="GAA1920200.1"/>
    <property type="molecule type" value="Genomic_DNA"/>
</dbReference>
<dbReference type="PROSITE" id="PS51257">
    <property type="entry name" value="PROKAR_LIPOPROTEIN"/>
    <property type="match status" value="1"/>
</dbReference>
<keyword evidence="3" id="KW-1185">Reference proteome</keyword>